<evidence type="ECO:0000256" key="1">
    <source>
        <dbReference type="ARBA" id="ARBA00023224"/>
    </source>
</evidence>
<dbReference type="Gene3D" id="1.10.287.950">
    <property type="entry name" value="Methyl-accepting chemotaxis protein"/>
    <property type="match status" value="1"/>
</dbReference>
<keyword evidence="4" id="KW-0812">Transmembrane</keyword>
<dbReference type="Pfam" id="PF00015">
    <property type="entry name" value="MCPsignal"/>
    <property type="match status" value="1"/>
</dbReference>
<dbReference type="Proteomes" id="UP000471031">
    <property type="component" value="Unassembled WGS sequence"/>
</dbReference>
<dbReference type="SMART" id="SM00283">
    <property type="entry name" value="MA"/>
    <property type="match status" value="1"/>
</dbReference>
<evidence type="ECO:0000256" key="3">
    <source>
        <dbReference type="PROSITE-ProRule" id="PRU00284"/>
    </source>
</evidence>
<feature type="domain" description="Methyl-accepting transducer" evidence="5">
    <location>
        <begin position="376"/>
        <end position="647"/>
    </location>
</feature>
<keyword evidence="4" id="KW-1133">Transmembrane helix</keyword>
<dbReference type="EMBL" id="WXEX01000012">
    <property type="protein sequence ID" value="MZP44022.1"/>
    <property type="molecule type" value="Genomic_DNA"/>
</dbReference>
<organism evidence="7 8">
    <name type="scientific">Heliomicrobium gestii</name>
    <name type="common">Heliobacterium gestii</name>
    <dbReference type="NCBI Taxonomy" id="2699"/>
    <lineage>
        <taxon>Bacteria</taxon>
        <taxon>Bacillati</taxon>
        <taxon>Bacillota</taxon>
        <taxon>Clostridia</taxon>
        <taxon>Eubacteriales</taxon>
        <taxon>Heliobacteriaceae</taxon>
        <taxon>Heliomicrobium</taxon>
    </lineage>
</organism>
<proteinExistence type="inferred from homology"/>
<dbReference type="GO" id="GO:0006935">
    <property type="term" value="P:chemotaxis"/>
    <property type="evidence" value="ECO:0007669"/>
    <property type="project" value="InterPro"/>
</dbReference>
<dbReference type="GO" id="GO:0016020">
    <property type="term" value="C:membrane"/>
    <property type="evidence" value="ECO:0007669"/>
    <property type="project" value="InterPro"/>
</dbReference>
<evidence type="ECO:0000256" key="2">
    <source>
        <dbReference type="ARBA" id="ARBA00029447"/>
    </source>
</evidence>
<dbReference type="CDD" id="cd06225">
    <property type="entry name" value="HAMP"/>
    <property type="match status" value="1"/>
</dbReference>
<dbReference type="PROSITE" id="PS50111">
    <property type="entry name" value="CHEMOTAXIS_TRANSDUC_2"/>
    <property type="match status" value="1"/>
</dbReference>
<dbReference type="GO" id="GO:0007165">
    <property type="term" value="P:signal transduction"/>
    <property type="evidence" value="ECO:0007669"/>
    <property type="project" value="UniProtKB-KW"/>
</dbReference>
<protein>
    <submittedName>
        <fullName evidence="7">HAMP domain-containing protein</fullName>
    </submittedName>
</protein>
<dbReference type="CDD" id="cd11386">
    <property type="entry name" value="MCP_signal"/>
    <property type="match status" value="1"/>
</dbReference>
<dbReference type="InterPro" id="IPR003660">
    <property type="entry name" value="HAMP_dom"/>
</dbReference>
<feature type="transmembrane region" description="Helical" evidence="4">
    <location>
        <begin position="282"/>
        <end position="302"/>
    </location>
</feature>
<dbReference type="PRINTS" id="PR00260">
    <property type="entry name" value="CHEMTRNSDUCR"/>
</dbReference>
<dbReference type="InterPro" id="IPR004089">
    <property type="entry name" value="MCPsignal_dom"/>
</dbReference>
<dbReference type="OrthoDB" id="369835at2"/>
<feature type="domain" description="HAMP" evidence="6">
    <location>
        <begin position="303"/>
        <end position="357"/>
    </location>
</feature>
<dbReference type="PANTHER" id="PTHR32089">
    <property type="entry name" value="METHYL-ACCEPTING CHEMOTAXIS PROTEIN MCPB"/>
    <property type="match status" value="1"/>
</dbReference>
<dbReference type="SMART" id="SM00304">
    <property type="entry name" value="HAMP"/>
    <property type="match status" value="1"/>
</dbReference>
<dbReference type="RefSeq" id="WP_161262595.1">
    <property type="nucleotide sequence ID" value="NZ_JAFBDC010000011.1"/>
</dbReference>
<accession>A0A845LBH9</accession>
<feature type="transmembrane region" description="Helical" evidence="4">
    <location>
        <begin position="6"/>
        <end position="27"/>
    </location>
</feature>
<dbReference type="GO" id="GO:0004888">
    <property type="term" value="F:transmembrane signaling receptor activity"/>
    <property type="evidence" value="ECO:0007669"/>
    <property type="project" value="InterPro"/>
</dbReference>
<sequence length="662" mass="72540">MKQKIVWPILIVFGFVVLAMAAFIYNYTAQTLKTQGMVLTETIRMGTENALAARKRVEKVLEREMLAEATLLSLLVKKGATYEDLVELSRRGDMDELWVSDSTGQTRLTNLAPRVDFSYGKNSKEQAFEFMDLITGKRQTVVQPAQPRSLDRQVYKYVGVTGWDDERIVQIGRSGKMLIDQEKRIGAQAFFEQMSDDLGKEVLFVAIVSEEGKVLQGTDETVTEVSPEICARLNEGLLNGKTQYLVGQYQKNPVAYYVAPLSNGQGLVLAYSNRILSYIRNVTAISALAGFAIISLVLPTVVNRQMGRLDELARALQGISRGEGDLTQRIPATTDDEIGLLGKAANGMLETLQRTIRHISGSVEQFRGASENLKMTTDQLRIVNHQTADETAKASQEAHDSDRTLAGMGARMEEVAHTVERMAAATEETFLATELAGRCVDRGQEVVAAAREKMQFIRLSTDDTNRVIDQLSLKSGQIAKILLIIDQIANQTNLLALNAAIEAARAGEAGRGFAVVAGEVRKLAEESQRAAGDIAAIVGDIGDEIENIVINREKQKQGLAAGIQSFGEVDDTFRDIAVASRQVLERTETVAGQIQTLATEWQSLLGELRQVQENSRRMAGNTETIAATVQEQAASMEEIALSAALLARTADGLQETLSGYRF</sequence>
<keyword evidence="1 3" id="KW-0807">Transducer</keyword>
<evidence type="ECO:0000313" key="8">
    <source>
        <dbReference type="Proteomes" id="UP000471031"/>
    </source>
</evidence>
<dbReference type="PANTHER" id="PTHR32089:SF112">
    <property type="entry name" value="LYSOZYME-LIKE PROTEIN-RELATED"/>
    <property type="match status" value="1"/>
</dbReference>
<name>A0A845LBH9_HELGE</name>
<comment type="caution">
    <text evidence="7">The sequence shown here is derived from an EMBL/GenBank/DDBJ whole genome shotgun (WGS) entry which is preliminary data.</text>
</comment>
<reference evidence="7 8" key="1">
    <citation type="submission" date="2020-01" db="EMBL/GenBank/DDBJ databases">
        <title>Whole genome sequence of Heliobacterium gestii DSM 11169.</title>
        <authorList>
            <person name="Kyndt J.A."/>
            <person name="Meyer T.E."/>
        </authorList>
    </citation>
    <scope>NUCLEOTIDE SEQUENCE [LARGE SCALE GENOMIC DNA]</scope>
    <source>
        <strain evidence="7 8">DSM 11169</strain>
    </source>
</reference>
<evidence type="ECO:0000259" key="6">
    <source>
        <dbReference type="PROSITE" id="PS50885"/>
    </source>
</evidence>
<evidence type="ECO:0000313" key="7">
    <source>
        <dbReference type="EMBL" id="MZP44022.1"/>
    </source>
</evidence>
<keyword evidence="4" id="KW-0472">Membrane</keyword>
<comment type="similarity">
    <text evidence="2">Belongs to the methyl-accepting chemotaxis (MCP) protein family.</text>
</comment>
<dbReference type="InterPro" id="IPR004090">
    <property type="entry name" value="Chemotax_Me-accpt_rcpt"/>
</dbReference>
<dbReference type="SUPFAM" id="SSF58104">
    <property type="entry name" value="Methyl-accepting chemotaxis protein (MCP) signaling domain"/>
    <property type="match status" value="1"/>
</dbReference>
<evidence type="ECO:0000259" key="5">
    <source>
        <dbReference type="PROSITE" id="PS50111"/>
    </source>
</evidence>
<dbReference type="AlphaFoldDB" id="A0A845LBH9"/>
<gene>
    <name evidence="7" type="ORF">GTO89_13365</name>
</gene>
<evidence type="ECO:0000256" key="4">
    <source>
        <dbReference type="SAM" id="Phobius"/>
    </source>
</evidence>
<dbReference type="Pfam" id="PF00672">
    <property type="entry name" value="HAMP"/>
    <property type="match status" value="1"/>
</dbReference>
<keyword evidence="8" id="KW-1185">Reference proteome</keyword>
<dbReference type="PROSITE" id="PS50885">
    <property type="entry name" value="HAMP"/>
    <property type="match status" value="1"/>
</dbReference>